<evidence type="ECO:0000313" key="13">
    <source>
        <dbReference type="Ensembl" id="ENSVKKP00000004610.1"/>
    </source>
</evidence>
<dbReference type="FunFam" id="2.160.20.10:FF:000022">
    <property type="entry name" value="F-box only protein 10"/>
    <property type="match status" value="1"/>
</dbReference>
<name>A0A8D2IYN4_VARKO</name>
<evidence type="ECO:0000256" key="6">
    <source>
        <dbReference type="ARBA" id="ARBA00022737"/>
    </source>
</evidence>
<dbReference type="GeneID" id="123028079"/>
<dbReference type="PANTHER" id="PTHR22990">
    <property type="entry name" value="F-BOX ONLY PROTEIN"/>
    <property type="match status" value="1"/>
</dbReference>
<keyword evidence="3" id="KW-0963">Cytoplasm</keyword>
<evidence type="ECO:0000256" key="9">
    <source>
        <dbReference type="ARBA" id="ARBA00063394"/>
    </source>
</evidence>
<evidence type="ECO:0000313" key="14">
    <source>
        <dbReference type="Proteomes" id="UP000694545"/>
    </source>
</evidence>
<dbReference type="GO" id="GO:0005737">
    <property type="term" value="C:cytoplasm"/>
    <property type="evidence" value="ECO:0007669"/>
    <property type="project" value="UniProtKB-SubCell"/>
</dbReference>
<feature type="region of interest" description="Disordered" evidence="11">
    <location>
        <begin position="325"/>
        <end position="377"/>
    </location>
</feature>
<keyword evidence="4" id="KW-0597">Phosphoprotein</keyword>
<dbReference type="Ensembl" id="ENSVKKT00000004738.1">
    <property type="protein sequence ID" value="ENSVKKP00000004610.1"/>
    <property type="gene ID" value="ENSVKKG00000003440.1"/>
</dbReference>
<dbReference type="InterPro" id="IPR039448">
    <property type="entry name" value="Beta_helix"/>
</dbReference>
<dbReference type="CDD" id="cd22090">
    <property type="entry name" value="F-box_FBXO10"/>
    <property type="match status" value="1"/>
</dbReference>
<dbReference type="InterPro" id="IPR012334">
    <property type="entry name" value="Pectin_lyas_fold"/>
</dbReference>
<dbReference type="Pfam" id="PF13229">
    <property type="entry name" value="Beta_helix"/>
    <property type="match status" value="2"/>
</dbReference>
<protein>
    <recommendedName>
        <fullName evidence="10">F-box only protein 10</fullName>
    </recommendedName>
</protein>
<dbReference type="SUPFAM" id="SSF81383">
    <property type="entry name" value="F-box domain"/>
    <property type="match status" value="1"/>
</dbReference>
<evidence type="ECO:0000256" key="11">
    <source>
        <dbReference type="SAM" id="MobiDB-lite"/>
    </source>
</evidence>
<dbReference type="InterPro" id="IPR001810">
    <property type="entry name" value="F-box_dom"/>
</dbReference>
<dbReference type="GO" id="GO:0006915">
    <property type="term" value="P:apoptotic process"/>
    <property type="evidence" value="ECO:0007669"/>
    <property type="project" value="UniProtKB-KW"/>
</dbReference>
<dbReference type="GO" id="GO:0042981">
    <property type="term" value="P:regulation of apoptotic process"/>
    <property type="evidence" value="ECO:0007669"/>
    <property type="project" value="TreeGrafter"/>
</dbReference>
<dbReference type="SMART" id="SM00256">
    <property type="entry name" value="FBOX"/>
    <property type="match status" value="1"/>
</dbReference>
<dbReference type="Pfam" id="PF12937">
    <property type="entry name" value="F-box-like"/>
    <property type="match status" value="1"/>
</dbReference>
<evidence type="ECO:0000256" key="1">
    <source>
        <dbReference type="ARBA" id="ARBA00004496"/>
    </source>
</evidence>
<feature type="compositionally biased region" description="Acidic residues" evidence="11">
    <location>
        <begin position="703"/>
        <end position="716"/>
    </location>
</feature>
<dbReference type="GO" id="GO:0006511">
    <property type="term" value="P:ubiquitin-dependent protein catabolic process"/>
    <property type="evidence" value="ECO:0007669"/>
    <property type="project" value="TreeGrafter"/>
</dbReference>
<dbReference type="SMART" id="SM00710">
    <property type="entry name" value="PbH1"/>
    <property type="match status" value="16"/>
</dbReference>
<dbReference type="InterPro" id="IPR006633">
    <property type="entry name" value="Carb-bd_sugar_hydrolysis-dom"/>
</dbReference>
<organism evidence="13 14">
    <name type="scientific">Varanus komodoensis</name>
    <name type="common">Komodo dragon</name>
    <dbReference type="NCBI Taxonomy" id="61221"/>
    <lineage>
        <taxon>Eukaryota</taxon>
        <taxon>Metazoa</taxon>
        <taxon>Chordata</taxon>
        <taxon>Craniata</taxon>
        <taxon>Vertebrata</taxon>
        <taxon>Euteleostomi</taxon>
        <taxon>Lepidosauria</taxon>
        <taxon>Squamata</taxon>
        <taxon>Bifurcata</taxon>
        <taxon>Unidentata</taxon>
        <taxon>Episquamata</taxon>
        <taxon>Toxicofera</taxon>
        <taxon>Anguimorpha</taxon>
        <taxon>Paleoanguimorpha</taxon>
        <taxon>Varanoidea</taxon>
        <taxon>Varanidae</taxon>
        <taxon>Varanus</taxon>
    </lineage>
</organism>
<dbReference type="InterPro" id="IPR051550">
    <property type="entry name" value="SCF-Subunits/Alg-Epimerases"/>
</dbReference>
<gene>
    <name evidence="13" type="primary">FBXO10</name>
</gene>
<feature type="compositionally biased region" description="Polar residues" evidence="11">
    <location>
        <begin position="929"/>
        <end position="943"/>
    </location>
</feature>
<dbReference type="Proteomes" id="UP000694545">
    <property type="component" value="Unplaced"/>
</dbReference>
<reference evidence="13" key="1">
    <citation type="submission" date="2025-08" db="UniProtKB">
        <authorList>
            <consortium name="Ensembl"/>
        </authorList>
    </citation>
    <scope>IDENTIFICATION</scope>
</reference>
<dbReference type="InterPro" id="IPR022441">
    <property type="entry name" value="Para_beta_helix_rpt-2"/>
</dbReference>
<dbReference type="InterPro" id="IPR006626">
    <property type="entry name" value="PbH1"/>
</dbReference>
<dbReference type="InterPro" id="IPR036047">
    <property type="entry name" value="F-box-like_dom_sf"/>
</dbReference>
<dbReference type="SMART" id="SM00722">
    <property type="entry name" value="CASH"/>
    <property type="match status" value="3"/>
</dbReference>
<evidence type="ECO:0000256" key="4">
    <source>
        <dbReference type="ARBA" id="ARBA00022553"/>
    </source>
</evidence>
<dbReference type="OrthoDB" id="427974at2759"/>
<dbReference type="SUPFAM" id="SSF51126">
    <property type="entry name" value="Pectin lyase-like"/>
    <property type="match status" value="4"/>
</dbReference>
<dbReference type="FunFam" id="2.160.20.10:FF:000017">
    <property type="entry name" value="F-box only protein 10"/>
    <property type="match status" value="1"/>
</dbReference>
<dbReference type="FunFam" id="2.160.20.10:FF:000015">
    <property type="entry name" value="F-box only protein 10"/>
    <property type="match status" value="1"/>
</dbReference>
<comment type="pathway">
    <text evidence="2">Protein modification; protein ubiquitination.</text>
</comment>
<feature type="region of interest" description="Disordered" evidence="11">
    <location>
        <begin position="916"/>
        <end position="943"/>
    </location>
</feature>
<evidence type="ECO:0000256" key="2">
    <source>
        <dbReference type="ARBA" id="ARBA00004906"/>
    </source>
</evidence>
<feature type="domain" description="F-box" evidence="12">
    <location>
        <begin position="1"/>
        <end position="48"/>
    </location>
</feature>
<dbReference type="KEGG" id="vko:123028079"/>
<dbReference type="InterPro" id="IPR011050">
    <property type="entry name" value="Pectin_lyase_fold/virulence"/>
</dbReference>
<proteinExistence type="predicted"/>
<feature type="region of interest" description="Disordered" evidence="11">
    <location>
        <begin position="697"/>
        <end position="716"/>
    </location>
</feature>
<keyword evidence="5" id="KW-0053">Apoptosis</keyword>
<comment type="subcellular location">
    <subcellularLocation>
        <location evidence="1">Cytoplasm</location>
    </subcellularLocation>
</comment>
<accession>A0A8D2IYN4</accession>
<comment type="subunit">
    <text evidence="9">Component of the SCF(FBXO10) complex consisting of CUL1, SKP1 and FBXO10. Interacts with BCL2. Interacts with PRDM1.</text>
</comment>
<sequence length="966" mass="106088">MEISGLPLELWRLILSYLRLPDLGRCSLVCRAWYELILSLDNTRWRQLCLGCIECRHPNWPNQPDVEPWSWREAFKQHYLASKTWTKNSQDFESSNCFYLFRRKKDRRVLYVGPGCEFDNLRSALLSASSYDRIVLLPGVYEEQSEIFLKAPVEIMGRGKLGDVALLVSFDQHCPTMRLCNLVFMPTWFTPIVYKTNSGHVQFDNCNFENSQLQIHAPGTCQVKFCTFSQSSISFHSVAICLLENCEFLGSENASVTVEGCPSLDRNWACKHLTMWAKSRSVLLQAPEPPLYGTSKFESQGALPTRNPRNCEIVVGGDPSTVFPASQTHAMPKRGCEKENDITGSLNPAPKEEATTMDTDSSDSELSISSENEDDDESMYKLPYQAHSLSHMLAKGIHGRLQTNGLTALQNDYELKTLSQELPKDKEAQALGNSVQGCFIRKCLFRDGKGGVFLCSQGQARVEGSIFRDLTYAVRCIQNSKIIMLKNDIHHCKTSGIFLRLGADGLIAENNIYSNCEAGVDIRKGANPFILCNRIHSGLRSGIVVLGNGKGIIRSNQIYGNKEAGIYILYNGNPLVSGNHIFQGLAAGIAVNENGRGQITENVIRENQWGGADIRRGGDPVLRSNLICCGYSDGVVVGERGKGLIEGNTIYGNKGCGVWIMSSSLPHITNNQIGHNSIYGIAVFCRKDDANDYLASQGGNENFNDEGEATNWENDPESEDECVASRRPISVALVESNNINHNGAAGLYVKSSEALNIVGNAIHANQDCGVTVLQSSQLTRIANNSISCNSLGGVLVEAECRVELRGNGIYDNSSHGVTSRGEGLIAENDILGNQGSGLKLLQAADMKVTRNRIHSFRGYGIEMLDQTKAFVQDNLIFQGKSKKGILQQVSSMEGCVVLNNKLLAFKKRSDVGWTLENPPARPHIEGSSRGLSTAGNSQKGSSMTARLAARVDGGCHNNGSIFCTIL</sequence>
<dbReference type="PANTHER" id="PTHR22990:SF15">
    <property type="entry name" value="F-BOX ONLY PROTEIN 10"/>
    <property type="match status" value="1"/>
</dbReference>
<dbReference type="Gene3D" id="1.20.1280.50">
    <property type="match status" value="1"/>
</dbReference>
<dbReference type="FunFam" id="1.20.1280.50:FF:000009">
    <property type="entry name" value="F-box only protein 10"/>
    <property type="match status" value="1"/>
</dbReference>
<dbReference type="AlphaFoldDB" id="A0A8D2IYN4"/>
<dbReference type="PROSITE" id="PS50181">
    <property type="entry name" value="FBOX"/>
    <property type="match status" value="1"/>
</dbReference>
<dbReference type="OMA" id="CNLIFMP"/>
<keyword evidence="14" id="KW-1185">Reference proteome</keyword>
<keyword evidence="6" id="KW-0677">Repeat</keyword>
<evidence type="ECO:0000256" key="8">
    <source>
        <dbReference type="ARBA" id="ARBA00058847"/>
    </source>
</evidence>
<dbReference type="CTD" id="26267"/>
<reference evidence="13" key="2">
    <citation type="submission" date="2025-09" db="UniProtKB">
        <authorList>
            <consortium name="Ensembl"/>
        </authorList>
    </citation>
    <scope>IDENTIFICATION</scope>
</reference>
<evidence type="ECO:0000259" key="12">
    <source>
        <dbReference type="PROSITE" id="PS50181"/>
    </source>
</evidence>
<dbReference type="RefSeq" id="XP_044295519.1">
    <property type="nucleotide sequence ID" value="XM_044439584.1"/>
</dbReference>
<evidence type="ECO:0000256" key="5">
    <source>
        <dbReference type="ARBA" id="ARBA00022703"/>
    </source>
</evidence>
<evidence type="ECO:0000256" key="7">
    <source>
        <dbReference type="ARBA" id="ARBA00022786"/>
    </source>
</evidence>
<evidence type="ECO:0000256" key="10">
    <source>
        <dbReference type="ARBA" id="ARBA00068831"/>
    </source>
</evidence>
<comment type="function">
    <text evidence="8">Substrate-recognition component of the SCF (SKP1-CUL1-F-box protein)-type E3 ubiquitin ligase complex. Mediates the ubiquitination and degradation of BCL2, an antiapoptotic protein, thereby playing a role in apoptosis by controlling the stability of BCL2. Targets also the receptor for advanced glycation end products RAGE for ubiquitination and subsequent lysosomal degradation. Directly controls HGAL/GCSAM ubiquitination and degradation and thereby decreases BCR signaling.</text>
</comment>
<dbReference type="NCBIfam" id="TIGR03804">
    <property type="entry name" value="para_beta_helix"/>
    <property type="match status" value="2"/>
</dbReference>
<keyword evidence="7" id="KW-0833">Ubl conjugation pathway</keyword>
<dbReference type="Gene3D" id="2.160.20.10">
    <property type="entry name" value="Single-stranded right-handed beta-helix, Pectin lyase-like"/>
    <property type="match status" value="3"/>
</dbReference>
<evidence type="ECO:0000256" key="3">
    <source>
        <dbReference type="ARBA" id="ARBA00022490"/>
    </source>
</evidence>